<dbReference type="AlphaFoldDB" id="A0A9P7E460"/>
<dbReference type="EMBL" id="JABBWG010000032">
    <property type="protein sequence ID" value="KAG1810686.1"/>
    <property type="molecule type" value="Genomic_DNA"/>
</dbReference>
<name>A0A9P7E460_9AGAM</name>
<comment type="caution">
    <text evidence="1">The sequence shown here is derived from an EMBL/GenBank/DDBJ whole genome shotgun (WGS) entry which is preliminary data.</text>
</comment>
<evidence type="ECO:0000313" key="1">
    <source>
        <dbReference type="EMBL" id="KAG1810686.1"/>
    </source>
</evidence>
<dbReference type="RefSeq" id="XP_041189582.1">
    <property type="nucleotide sequence ID" value="XM_041340759.1"/>
</dbReference>
<proteinExistence type="predicted"/>
<sequence>MKVFPTLAKDETFSLSELASALELVCSQHAITQADHQIAEVTHAVDDIWAGYCPACSHCVEGRLNNNTAAVADHVTDNSDTESNHSDSLGTATSNSLGTTTSLINNVAPITNVTAATVVAPITPVPHVMAATTQAVSPTFHMSTSVSQCWHNIHIHVIGVPGACFGCYSSLSTAQAAYTQAEKDGSVSRLPL</sequence>
<dbReference type="GeneID" id="64634775"/>
<dbReference type="OrthoDB" id="3270804at2759"/>
<keyword evidence="2" id="KW-1185">Reference proteome</keyword>
<dbReference type="Proteomes" id="UP000807769">
    <property type="component" value="Unassembled WGS sequence"/>
</dbReference>
<evidence type="ECO:0000313" key="2">
    <source>
        <dbReference type="Proteomes" id="UP000807769"/>
    </source>
</evidence>
<accession>A0A9P7E460</accession>
<reference evidence="1" key="1">
    <citation type="journal article" date="2020" name="New Phytol.">
        <title>Comparative genomics reveals dynamic genome evolution in host specialist ectomycorrhizal fungi.</title>
        <authorList>
            <person name="Lofgren L.A."/>
            <person name="Nguyen N.H."/>
            <person name="Vilgalys R."/>
            <person name="Ruytinx J."/>
            <person name="Liao H.L."/>
            <person name="Branco S."/>
            <person name="Kuo A."/>
            <person name="LaButti K."/>
            <person name="Lipzen A."/>
            <person name="Andreopoulos W."/>
            <person name="Pangilinan J."/>
            <person name="Riley R."/>
            <person name="Hundley H."/>
            <person name="Na H."/>
            <person name="Barry K."/>
            <person name="Grigoriev I.V."/>
            <person name="Stajich J.E."/>
            <person name="Kennedy P.G."/>
        </authorList>
    </citation>
    <scope>NUCLEOTIDE SEQUENCE</scope>
    <source>
        <strain evidence="1">MN1</strain>
    </source>
</reference>
<protein>
    <submittedName>
        <fullName evidence="1">Uncharacterized protein</fullName>
    </submittedName>
</protein>
<gene>
    <name evidence="1" type="ORF">BJ212DRAFT_1484251</name>
</gene>
<organism evidence="1 2">
    <name type="scientific">Suillus subaureus</name>
    <dbReference type="NCBI Taxonomy" id="48587"/>
    <lineage>
        <taxon>Eukaryota</taxon>
        <taxon>Fungi</taxon>
        <taxon>Dikarya</taxon>
        <taxon>Basidiomycota</taxon>
        <taxon>Agaricomycotina</taxon>
        <taxon>Agaricomycetes</taxon>
        <taxon>Agaricomycetidae</taxon>
        <taxon>Boletales</taxon>
        <taxon>Suillineae</taxon>
        <taxon>Suillaceae</taxon>
        <taxon>Suillus</taxon>
    </lineage>
</organism>